<keyword evidence="3" id="KW-1185">Reference proteome</keyword>
<evidence type="ECO:0000313" key="3">
    <source>
        <dbReference type="Proteomes" id="UP000051574"/>
    </source>
</evidence>
<dbReference type="Pfam" id="PF03372">
    <property type="entry name" value="Exo_endo_phos"/>
    <property type="match status" value="1"/>
</dbReference>
<gene>
    <name evidence="2" type="ORF">AMK59_7673</name>
</gene>
<dbReference type="AlphaFoldDB" id="A0A0T6AYI6"/>
<accession>A0A0T6AYI6</accession>
<dbReference type="Gene3D" id="3.60.10.10">
    <property type="entry name" value="Endonuclease/exonuclease/phosphatase"/>
    <property type="match status" value="1"/>
</dbReference>
<evidence type="ECO:0000313" key="2">
    <source>
        <dbReference type="EMBL" id="KRT80152.1"/>
    </source>
</evidence>
<evidence type="ECO:0000259" key="1">
    <source>
        <dbReference type="Pfam" id="PF03372"/>
    </source>
</evidence>
<dbReference type="PANTHER" id="PTHR12121:SF37">
    <property type="entry name" value="2',5'-PHOSPHODIESTERASE 12"/>
    <property type="match status" value="1"/>
</dbReference>
<dbReference type="GO" id="GO:0005739">
    <property type="term" value="C:mitochondrion"/>
    <property type="evidence" value="ECO:0007669"/>
    <property type="project" value="TreeGrafter"/>
</dbReference>
<comment type="caution">
    <text evidence="2">The sequence shown here is derived from an EMBL/GenBank/DDBJ whole genome shotgun (WGS) entry which is preliminary data.</text>
</comment>
<feature type="domain" description="Endonuclease/exonuclease/phosphatase" evidence="1">
    <location>
        <begin position="247"/>
        <end position="460"/>
    </location>
</feature>
<dbReference type="Proteomes" id="UP000051574">
    <property type="component" value="Unassembled WGS sequence"/>
</dbReference>
<organism evidence="2 3">
    <name type="scientific">Oryctes borbonicus</name>
    <dbReference type="NCBI Taxonomy" id="1629725"/>
    <lineage>
        <taxon>Eukaryota</taxon>
        <taxon>Metazoa</taxon>
        <taxon>Ecdysozoa</taxon>
        <taxon>Arthropoda</taxon>
        <taxon>Hexapoda</taxon>
        <taxon>Insecta</taxon>
        <taxon>Pterygota</taxon>
        <taxon>Neoptera</taxon>
        <taxon>Endopterygota</taxon>
        <taxon>Coleoptera</taxon>
        <taxon>Polyphaga</taxon>
        <taxon>Scarabaeiformia</taxon>
        <taxon>Scarabaeidae</taxon>
        <taxon>Dynastinae</taxon>
        <taxon>Oryctes</taxon>
    </lineage>
</organism>
<dbReference type="EMBL" id="LJIG01022518">
    <property type="protein sequence ID" value="KRT80152.1"/>
    <property type="molecule type" value="Genomic_DNA"/>
</dbReference>
<dbReference type="OrthoDB" id="412787at2759"/>
<dbReference type="GO" id="GO:0000288">
    <property type="term" value="P:nuclear-transcribed mRNA catabolic process, deadenylation-dependent decay"/>
    <property type="evidence" value="ECO:0007669"/>
    <property type="project" value="TreeGrafter"/>
</dbReference>
<feature type="non-terminal residue" evidence="2">
    <location>
        <position position="477"/>
    </location>
</feature>
<dbReference type="PANTHER" id="PTHR12121">
    <property type="entry name" value="CARBON CATABOLITE REPRESSOR PROTEIN 4"/>
    <property type="match status" value="1"/>
</dbReference>
<proteinExistence type="predicted"/>
<dbReference type="InterPro" id="IPR036691">
    <property type="entry name" value="Endo/exonu/phosph_ase_sf"/>
</dbReference>
<name>A0A0T6AYI6_9SCAR</name>
<protein>
    <recommendedName>
        <fullName evidence="1">Endonuclease/exonuclease/phosphatase domain-containing protein</fullName>
    </recommendedName>
</protein>
<dbReference type="InterPro" id="IPR050410">
    <property type="entry name" value="CCR4/nocturin_mRNA_transcr"/>
</dbReference>
<dbReference type="GO" id="GO:0000175">
    <property type="term" value="F:3'-5'-RNA exonuclease activity"/>
    <property type="evidence" value="ECO:0007669"/>
    <property type="project" value="TreeGrafter"/>
</dbReference>
<sequence>MGSKDKIAYLRSLEKTEQCDLTFWLTFTHLRFGSLDQEIKSVRNINDTIESLLNHTKNIIIKLYQDKGISDIQEERLAGEMKISLSRNDQVFQGKMSCQNVLQYKNKIKFNIFGIIYRIVVNAPLVHELTMPKFIYANTCVKPQRFRAIHIHKGLSKYRWSRSKDKIRWSDVFYEIAYSTSLEDLGHYLKLTVFPHSKDGTIGPVVEVVSENIVDMLPDIPRTSTKANYRKQYTENKLSGRSLRVVSYNILAERYTDDNQFHYCDPKYLSINYRRQVILEELINYKADLICMQEVDVDQYNDYFKEHFKNNGYIPVFYKKGHLLPEGLAFVFDRNRFKKLDCTHIVLSHQLKTNNFFKDILNFMKTYKEVKELFMKQHTSLLVTTLKLVETGDILIVANTHLYYHCEAGHIRLLQIAMILKYIKLQVKRIKSKEATKVSVIFCGDFNSKPETAVYQFLTRGEVKEYEENLDCIGGAR</sequence>
<reference evidence="2 3" key="1">
    <citation type="submission" date="2015-09" db="EMBL/GenBank/DDBJ databases">
        <title>Draft genome of the scarab beetle Oryctes borbonicus.</title>
        <authorList>
            <person name="Meyer J.M."/>
            <person name="Markov G.V."/>
            <person name="Baskaran P."/>
            <person name="Herrmann M."/>
            <person name="Sommer R.J."/>
            <person name="Roedelsperger C."/>
        </authorList>
    </citation>
    <scope>NUCLEOTIDE SEQUENCE [LARGE SCALE GENOMIC DNA]</scope>
    <source>
        <strain evidence="2">OB123</strain>
        <tissue evidence="2">Whole animal</tissue>
    </source>
</reference>
<dbReference type="InterPro" id="IPR005135">
    <property type="entry name" value="Endo/exonuclease/phosphatase"/>
</dbReference>
<dbReference type="SUPFAM" id="SSF56219">
    <property type="entry name" value="DNase I-like"/>
    <property type="match status" value="1"/>
</dbReference>